<dbReference type="Pfam" id="PF15589">
    <property type="entry name" value="Imm21"/>
    <property type="match status" value="1"/>
</dbReference>
<reference evidence="1 2" key="1">
    <citation type="submission" date="2017-08" db="EMBL/GenBank/DDBJ databases">
        <title>WGS of Clinical strains of the CDC Group NO-1 linked to zoonotic infections in humans.</title>
        <authorList>
            <person name="Bernier A.-M."/>
            <person name="Bernard K."/>
        </authorList>
    </citation>
    <scope>NUCLEOTIDE SEQUENCE [LARGE SCALE GENOMIC DNA]</scope>
    <source>
        <strain evidence="1 2">NML79-0751</strain>
    </source>
</reference>
<dbReference type="RefSeq" id="WP_095557902.1">
    <property type="nucleotide sequence ID" value="NZ_NSJD01000038.1"/>
</dbReference>
<dbReference type="AlphaFoldDB" id="A0A2A2AI77"/>
<proteinExistence type="predicted"/>
<dbReference type="EMBL" id="NSJD01000038">
    <property type="protein sequence ID" value="PAT37516.1"/>
    <property type="molecule type" value="Genomic_DNA"/>
</dbReference>
<protein>
    <submittedName>
        <fullName evidence="1">Uncharacterized protein</fullName>
    </submittedName>
</protein>
<gene>
    <name evidence="1" type="ORF">CK623_13650</name>
</gene>
<accession>A0A2A2AI77</accession>
<sequence>MTRQARLIKKQYGWIFSAGGPLILFSGRGCSSWNGNREGSSDYLSACEVADFAGILEKDGEKVVVFADEPLSSYVLICDDGVLFLRWRWGEDDFDIVDHVRCMNFFDMEAWEDVEVGLKPDGYFLFDAALPGNTLEKYEVPIEKEVAFAKTYLYQPNDENSFLINAFFY</sequence>
<comment type="caution">
    <text evidence="1">The sequence shown here is derived from an EMBL/GenBank/DDBJ whole genome shotgun (WGS) entry which is preliminary data.</text>
</comment>
<dbReference type="Proteomes" id="UP000218644">
    <property type="component" value="Unassembled WGS sequence"/>
</dbReference>
<dbReference type="InterPro" id="IPR028961">
    <property type="entry name" value="Imm21"/>
</dbReference>
<evidence type="ECO:0000313" key="2">
    <source>
        <dbReference type="Proteomes" id="UP000218644"/>
    </source>
</evidence>
<name>A0A2A2AI77_9BURK</name>
<evidence type="ECO:0000313" key="1">
    <source>
        <dbReference type="EMBL" id="PAT37516.1"/>
    </source>
</evidence>
<organism evidence="1 2">
    <name type="scientific">Vandammella animalimorsus</name>
    <dbReference type="NCBI Taxonomy" id="2029117"/>
    <lineage>
        <taxon>Bacteria</taxon>
        <taxon>Pseudomonadati</taxon>
        <taxon>Pseudomonadota</taxon>
        <taxon>Betaproteobacteria</taxon>
        <taxon>Burkholderiales</taxon>
        <taxon>Comamonadaceae</taxon>
        <taxon>Vandammella</taxon>
    </lineage>
</organism>